<dbReference type="PATRIC" id="fig|68170.10.peg.8188"/>
<dbReference type="Proteomes" id="UP000033393">
    <property type="component" value="Unassembled WGS sequence"/>
</dbReference>
<keyword evidence="1" id="KW-1133">Transmembrane helix</keyword>
<sequence length="195" mass="21704">MILLGLTAIALVASGINPYSRATWYLEIAPVLIGGAVLIATYRRFPLTPLLYRLIFVHALVLILGGHYTYARVPLGFWAQDLFDLARNHYDRFGHFVQGFVPALLTRELLLRRTPLRPGGWLFVLVVSVCLAFSASYELLEWASAVIGGSAADDFLGTQGDVWDTQWDMFMALLGALAGQLTLSRVHDRQLAREL</sequence>
<dbReference type="AlphaFoldDB" id="A0A0F0GR14"/>
<keyword evidence="1" id="KW-0812">Transmembrane</keyword>
<feature type="transmembrane region" description="Helical" evidence="1">
    <location>
        <begin position="122"/>
        <end position="140"/>
    </location>
</feature>
<dbReference type="InterPro" id="IPR014509">
    <property type="entry name" value="YjdF-like"/>
</dbReference>
<gene>
    <name evidence="2" type="ORF">UK23_31640</name>
</gene>
<proteinExistence type="predicted"/>
<organism evidence="2 3">
    <name type="scientific">Lentzea aerocolonigenes</name>
    <name type="common">Lechevalieria aerocolonigenes</name>
    <name type="synonym">Saccharothrix aerocolonigenes</name>
    <dbReference type="NCBI Taxonomy" id="68170"/>
    <lineage>
        <taxon>Bacteria</taxon>
        <taxon>Bacillati</taxon>
        <taxon>Actinomycetota</taxon>
        <taxon>Actinomycetes</taxon>
        <taxon>Pseudonocardiales</taxon>
        <taxon>Pseudonocardiaceae</taxon>
        <taxon>Lentzea</taxon>
    </lineage>
</organism>
<dbReference type="InterPro" id="IPR058534">
    <property type="entry name" value="YjdF"/>
</dbReference>
<comment type="caution">
    <text evidence="2">The sequence shown here is derived from an EMBL/GenBank/DDBJ whole genome shotgun (WGS) entry which is preliminary data.</text>
</comment>
<name>A0A0F0GR14_LENAE</name>
<evidence type="ECO:0000256" key="1">
    <source>
        <dbReference type="SAM" id="Phobius"/>
    </source>
</evidence>
<feature type="transmembrane region" description="Helical" evidence="1">
    <location>
        <begin position="24"/>
        <end position="42"/>
    </location>
</feature>
<reference evidence="2 3" key="1">
    <citation type="submission" date="2015-02" db="EMBL/GenBank/DDBJ databases">
        <authorList>
            <person name="Ju K.-S."/>
            <person name="Doroghazi J.R."/>
            <person name="Metcalf W."/>
        </authorList>
    </citation>
    <scope>NUCLEOTIDE SEQUENCE [LARGE SCALE GENOMIC DNA]</scope>
    <source>
        <strain evidence="2 3">NRRL B-16140</strain>
    </source>
</reference>
<evidence type="ECO:0000313" key="2">
    <source>
        <dbReference type="EMBL" id="KJK43858.1"/>
    </source>
</evidence>
<dbReference type="EMBL" id="JYJG01000273">
    <property type="protein sequence ID" value="KJK43858.1"/>
    <property type="molecule type" value="Genomic_DNA"/>
</dbReference>
<evidence type="ECO:0000313" key="3">
    <source>
        <dbReference type="Proteomes" id="UP000033393"/>
    </source>
</evidence>
<dbReference type="PIRSF" id="PIRSF020606">
    <property type="entry name" value="UCP020606"/>
    <property type="match status" value="1"/>
</dbReference>
<dbReference type="STRING" id="68170.GCA_000974445_04086"/>
<keyword evidence="3" id="KW-1185">Reference proteome</keyword>
<accession>A0A0F0GR14</accession>
<feature type="transmembrane region" description="Helical" evidence="1">
    <location>
        <begin position="54"/>
        <end position="73"/>
    </location>
</feature>
<evidence type="ECO:0008006" key="4">
    <source>
        <dbReference type="Google" id="ProtNLM"/>
    </source>
</evidence>
<dbReference type="Pfam" id="PF09997">
    <property type="entry name" value="DUF2238"/>
    <property type="match status" value="1"/>
</dbReference>
<dbReference type="OrthoDB" id="9786473at2"/>
<protein>
    <recommendedName>
        <fullName evidence="4">DUF2238 domain-containing protein</fullName>
    </recommendedName>
</protein>
<keyword evidence="1" id="KW-0472">Membrane</keyword>